<dbReference type="RefSeq" id="WP_140990972.1">
    <property type="nucleotide sequence ID" value="NZ_VHIQ01000006.1"/>
</dbReference>
<dbReference type="Pfam" id="PF19515">
    <property type="entry name" value="DUF6048"/>
    <property type="match status" value="1"/>
</dbReference>
<reference evidence="2 3" key="1">
    <citation type="submission" date="2019-06" db="EMBL/GenBank/DDBJ databases">
        <title>Flavobacteriaceae Paucihalobacterium erythroidium CWB-1, complete genome.</title>
        <authorList>
            <person name="Wu S."/>
        </authorList>
    </citation>
    <scope>NUCLEOTIDE SEQUENCE [LARGE SCALE GENOMIC DNA]</scope>
    <source>
        <strain evidence="2 3">CWB-1</strain>
    </source>
</reference>
<feature type="signal peptide" evidence="1">
    <location>
        <begin position="1"/>
        <end position="21"/>
    </location>
</feature>
<proteinExistence type="predicted"/>
<protein>
    <recommendedName>
        <fullName evidence="4">Outer membrane protein beta-barrel domain-containing protein</fullName>
    </recommendedName>
</protein>
<keyword evidence="3" id="KW-1185">Reference proteome</keyword>
<dbReference type="EMBL" id="VHIQ01000006">
    <property type="protein sequence ID" value="TPV32477.1"/>
    <property type="molecule type" value="Genomic_DNA"/>
</dbReference>
<keyword evidence="1" id="KW-0732">Signal</keyword>
<dbReference type="OrthoDB" id="1199048at2"/>
<dbReference type="Proteomes" id="UP000317332">
    <property type="component" value="Unassembled WGS sequence"/>
</dbReference>
<accession>A0A506PHB3</accession>
<name>A0A506PHB3_9FLAO</name>
<organism evidence="2 3">
    <name type="scientific">Paucihalobacter ruber</name>
    <dbReference type="NCBI Taxonomy" id="2567861"/>
    <lineage>
        <taxon>Bacteria</taxon>
        <taxon>Pseudomonadati</taxon>
        <taxon>Bacteroidota</taxon>
        <taxon>Flavobacteriia</taxon>
        <taxon>Flavobacteriales</taxon>
        <taxon>Flavobacteriaceae</taxon>
        <taxon>Paucihalobacter</taxon>
    </lineage>
</organism>
<sequence length="236" mass="27008">MRTLLCFINICLLGGLLNLQAQEDTITITEPIYKEKYGLRIGGDVFKLARSFYDEDYTGFEVNADFRLNKKIYIAGEIGFEEKITTTDFLRSTASGSYLRGGIDYNLYQNWLDMENMIFAGFRIGAATFSQDINGFTIYDVNNLFWNQQFSSNEGEKFSNLTALWTEIILGTKVQVLPNLYVGFNVQLKFLLSNTKPSNFENLYIPGFNRTYSNSSFGAGFGYNISYLIPIYKRDK</sequence>
<gene>
    <name evidence="2" type="ORF">FJ651_13020</name>
</gene>
<dbReference type="InterPro" id="IPR046111">
    <property type="entry name" value="DUF6048"/>
</dbReference>
<dbReference type="AlphaFoldDB" id="A0A506PHB3"/>
<evidence type="ECO:0000313" key="2">
    <source>
        <dbReference type="EMBL" id="TPV32477.1"/>
    </source>
</evidence>
<evidence type="ECO:0008006" key="4">
    <source>
        <dbReference type="Google" id="ProtNLM"/>
    </source>
</evidence>
<evidence type="ECO:0000256" key="1">
    <source>
        <dbReference type="SAM" id="SignalP"/>
    </source>
</evidence>
<comment type="caution">
    <text evidence="2">The sequence shown here is derived from an EMBL/GenBank/DDBJ whole genome shotgun (WGS) entry which is preliminary data.</text>
</comment>
<evidence type="ECO:0000313" key="3">
    <source>
        <dbReference type="Proteomes" id="UP000317332"/>
    </source>
</evidence>
<feature type="chain" id="PRO_5021215245" description="Outer membrane protein beta-barrel domain-containing protein" evidence="1">
    <location>
        <begin position="22"/>
        <end position="236"/>
    </location>
</feature>